<evidence type="ECO:0000256" key="2">
    <source>
        <dbReference type="SAM" id="Phobius"/>
    </source>
</evidence>
<dbReference type="Proteomes" id="UP000053815">
    <property type="component" value="Unassembled WGS sequence"/>
</dbReference>
<keyword evidence="2" id="KW-1133">Transmembrane helix</keyword>
<dbReference type="OrthoDB" id="2285224at2759"/>
<evidence type="ECO:0000313" key="4">
    <source>
        <dbReference type="EMBL" id="GAN03019.1"/>
    </source>
</evidence>
<feature type="compositionally biased region" description="Acidic residues" evidence="1">
    <location>
        <begin position="33"/>
        <end position="44"/>
    </location>
</feature>
<dbReference type="AlphaFoldDB" id="A0A0C9M7L5"/>
<keyword evidence="2" id="KW-0472">Membrane</keyword>
<feature type="transmembrane region" description="Helical" evidence="2">
    <location>
        <begin position="120"/>
        <end position="142"/>
    </location>
</feature>
<feature type="region of interest" description="Disordered" evidence="1">
    <location>
        <begin position="28"/>
        <end position="69"/>
    </location>
</feature>
<dbReference type="EMBL" id="DF836321">
    <property type="protein sequence ID" value="GAN03019.1"/>
    <property type="molecule type" value="Genomic_DNA"/>
</dbReference>
<name>A0A0C9M7L5_9FUNG</name>
<keyword evidence="2" id="KW-0812">Transmembrane</keyword>
<accession>A0A0C9M7L5</accession>
<protein>
    <submittedName>
        <fullName evidence="4">Uncharacterized protein</fullName>
    </submittedName>
</protein>
<feature type="compositionally biased region" description="Acidic residues" evidence="1">
    <location>
        <begin position="52"/>
        <end position="61"/>
    </location>
</feature>
<organism evidence="4">
    <name type="scientific">Mucor ambiguus</name>
    <dbReference type="NCBI Taxonomy" id="91626"/>
    <lineage>
        <taxon>Eukaryota</taxon>
        <taxon>Fungi</taxon>
        <taxon>Fungi incertae sedis</taxon>
        <taxon>Mucoromycota</taxon>
        <taxon>Mucoromycotina</taxon>
        <taxon>Mucoromycetes</taxon>
        <taxon>Mucorales</taxon>
        <taxon>Mucorineae</taxon>
        <taxon>Mucoraceae</taxon>
        <taxon>Mucor</taxon>
    </lineage>
</organism>
<evidence type="ECO:0000256" key="3">
    <source>
        <dbReference type="SAM" id="SignalP"/>
    </source>
</evidence>
<reference evidence="4" key="1">
    <citation type="submission" date="2014-09" db="EMBL/GenBank/DDBJ databases">
        <title>Draft genome sequence of an oleaginous Mucoromycotina fungus Mucor ambiguus NBRC6742.</title>
        <authorList>
            <person name="Takeda I."/>
            <person name="Yamane N."/>
            <person name="Morita T."/>
            <person name="Tamano K."/>
            <person name="Machida M."/>
            <person name="Baker S."/>
            <person name="Koike H."/>
        </authorList>
    </citation>
    <scope>NUCLEOTIDE SEQUENCE</scope>
    <source>
        <strain evidence="4">NBRC 6742</strain>
    </source>
</reference>
<evidence type="ECO:0000313" key="5">
    <source>
        <dbReference type="Proteomes" id="UP000053815"/>
    </source>
</evidence>
<keyword evidence="3" id="KW-0732">Signal</keyword>
<gene>
    <name evidence="4" type="ORF">MAM1_0032c02469</name>
</gene>
<keyword evidence="5" id="KW-1185">Reference proteome</keyword>
<feature type="signal peptide" evidence="3">
    <location>
        <begin position="1"/>
        <end position="25"/>
    </location>
</feature>
<feature type="chain" id="PRO_5002199622" evidence="3">
    <location>
        <begin position="26"/>
        <end position="143"/>
    </location>
</feature>
<evidence type="ECO:0000256" key="1">
    <source>
        <dbReference type="SAM" id="MobiDB-lite"/>
    </source>
</evidence>
<proteinExistence type="predicted"/>
<sequence>MKLSTTKLVLFMVFVVCLVATKVTAKHHHKDCDDDDHEDWDDDWKDDHGDWDNDNDWDNNDWDSHPSSTLSSGWPVPTFGQSTAYYPPGAPATVTATYTQVYTATGVPTAFPNQPQYGSLASVTSVGVPITFAAIMFTMVIVA</sequence>